<dbReference type="Proteomes" id="UP000692954">
    <property type="component" value="Unassembled WGS sequence"/>
</dbReference>
<proteinExistence type="predicted"/>
<dbReference type="AlphaFoldDB" id="A0A8S1QVD6"/>
<dbReference type="InterPro" id="IPR007886">
    <property type="entry name" value="AlaDH/PNT_N"/>
</dbReference>
<dbReference type="EMBL" id="CAJJDN010000119">
    <property type="protein sequence ID" value="CAD8118885.1"/>
    <property type="molecule type" value="Genomic_DNA"/>
</dbReference>
<evidence type="ECO:0000259" key="3">
    <source>
        <dbReference type="SMART" id="SM01003"/>
    </source>
</evidence>
<keyword evidence="1" id="KW-0560">Oxidoreductase</keyword>
<dbReference type="GO" id="GO:0019878">
    <property type="term" value="P:lysine biosynthetic process via aminoadipic acid"/>
    <property type="evidence" value="ECO:0007669"/>
    <property type="project" value="TreeGrafter"/>
</dbReference>
<dbReference type="PANTHER" id="PTHR11133">
    <property type="entry name" value="SACCHAROPINE DEHYDROGENASE"/>
    <property type="match status" value="1"/>
</dbReference>
<dbReference type="GO" id="GO:0004753">
    <property type="term" value="F:saccharopine dehydrogenase activity"/>
    <property type="evidence" value="ECO:0007669"/>
    <property type="project" value="TreeGrafter"/>
</dbReference>
<dbReference type="InterPro" id="IPR051168">
    <property type="entry name" value="AASS"/>
</dbReference>
<organism evidence="4 5">
    <name type="scientific">Paramecium sonneborni</name>
    <dbReference type="NCBI Taxonomy" id="65129"/>
    <lineage>
        <taxon>Eukaryota</taxon>
        <taxon>Sar</taxon>
        <taxon>Alveolata</taxon>
        <taxon>Ciliophora</taxon>
        <taxon>Intramacronucleata</taxon>
        <taxon>Oligohymenophorea</taxon>
        <taxon>Peniculida</taxon>
        <taxon>Parameciidae</taxon>
        <taxon>Paramecium</taxon>
    </lineage>
</organism>
<dbReference type="CDD" id="cd12189">
    <property type="entry name" value="LKR_SDH_like"/>
    <property type="match status" value="1"/>
</dbReference>
<feature type="compositionally biased region" description="Polar residues" evidence="2">
    <location>
        <begin position="501"/>
        <end position="513"/>
    </location>
</feature>
<evidence type="ECO:0000256" key="2">
    <source>
        <dbReference type="SAM" id="MobiDB-lite"/>
    </source>
</evidence>
<feature type="region of interest" description="Disordered" evidence="2">
    <location>
        <begin position="484"/>
        <end position="513"/>
    </location>
</feature>
<evidence type="ECO:0000313" key="5">
    <source>
        <dbReference type="Proteomes" id="UP000692954"/>
    </source>
</evidence>
<comment type="caution">
    <text evidence="4">The sequence shown here is derived from an EMBL/GenBank/DDBJ whole genome shotgun (WGS) entry which is preliminary data.</text>
</comment>
<feature type="domain" description="Alanine dehydrogenase/pyridine nucleotide transhydrogenase N-terminal" evidence="3">
    <location>
        <begin position="7"/>
        <end position="138"/>
    </location>
</feature>
<dbReference type="PANTHER" id="PTHR11133:SF22">
    <property type="entry name" value="ALPHA-AMINOADIPIC SEMIALDEHYDE SYNTHASE, MITOCHONDRIAL"/>
    <property type="match status" value="1"/>
</dbReference>
<reference evidence="4" key="1">
    <citation type="submission" date="2021-01" db="EMBL/GenBank/DDBJ databases">
        <authorList>
            <consortium name="Genoscope - CEA"/>
            <person name="William W."/>
        </authorList>
    </citation>
    <scope>NUCLEOTIDE SEQUENCE</scope>
</reference>
<keyword evidence="5" id="KW-1185">Reference proteome</keyword>
<dbReference type="OrthoDB" id="10059875at2759"/>
<dbReference type="SMART" id="SM01003">
    <property type="entry name" value="AlaDh_PNT_N"/>
    <property type="match status" value="1"/>
</dbReference>
<dbReference type="GO" id="GO:0005737">
    <property type="term" value="C:cytoplasm"/>
    <property type="evidence" value="ECO:0007669"/>
    <property type="project" value="TreeGrafter"/>
</dbReference>
<protein>
    <recommendedName>
        <fullName evidence="3">Alanine dehydrogenase/pyridine nucleotide transhydrogenase N-terminal domain-containing protein</fullName>
    </recommendedName>
</protein>
<dbReference type="FunFam" id="3.40.50.720:FF:000087">
    <property type="entry name" value="alpha-aminoadipic semialdehyde synthase, mitochondrial"/>
    <property type="match status" value="1"/>
</dbReference>
<gene>
    <name evidence="4" type="ORF">PSON_ATCC_30995.1.T1190019</name>
</gene>
<name>A0A8S1QVD6_9CILI</name>
<evidence type="ECO:0000256" key="1">
    <source>
        <dbReference type="ARBA" id="ARBA00023002"/>
    </source>
</evidence>
<dbReference type="Pfam" id="PF05222">
    <property type="entry name" value="AlaDh_PNT_N"/>
    <property type="match status" value="1"/>
</dbReference>
<evidence type="ECO:0000313" key="4">
    <source>
        <dbReference type="EMBL" id="CAD8118885.1"/>
    </source>
</evidence>
<sequence>MDKLYIGIRAEDKSYMERRTPIPPHDCKYIMEKHDRIQIVVQPSTKRIFTDEQYLEVGCLVQEDLTICRAIICIKEIPLEKYIEGMTYLNWSHTLEGEPYNMPALDVMLKKNIRHLEYERIYDDNGVNITSFPYAGIAGIITFLNEYGKYLLKRDMNTPFLQIGPTFQYYNKKDAYEAVYKAGQAIKERGLPNKLGLPLIIGVLGSTGSCGKGSLEALSQLQITIVNPEDLKELVSNPDDKKHKNTVYVCPFKTIHLVRNKHDLHKEFTSQDYYENPLDYEPIFHFKYLPYLTILVNDIYWEYKFPRYITNTQIKELVESGNSRLQAVCDVTCDLEGSIQFLKKFTNPDHPVFYYNPISQDIHDEFDFQSQNDIMYMSIDFLPSQMPYEASMDFGKALRDIVPYLAYSDPNKPLEESGLPEFLQNATVTLHGQLTPKFQYINELRKLNETENDHQQFKMITSYYSNKLNATKDNTIIHIRSNTQQQLSLSDPENLKDDTFQSENSSRNLPTSSFNREINVDDARKVNNQQTFETQIQIQ</sequence>
<accession>A0A8S1QVD6</accession>